<organism evidence="1 2">
    <name type="scientific">Hazenella coriacea</name>
    <dbReference type="NCBI Taxonomy" id="1179467"/>
    <lineage>
        <taxon>Bacteria</taxon>
        <taxon>Bacillati</taxon>
        <taxon>Bacillota</taxon>
        <taxon>Bacilli</taxon>
        <taxon>Bacillales</taxon>
        <taxon>Thermoactinomycetaceae</taxon>
        <taxon>Hazenella</taxon>
    </lineage>
</organism>
<gene>
    <name evidence="1" type="ORF">EDD58_103471</name>
</gene>
<dbReference type="PROSITE" id="PS51257">
    <property type="entry name" value="PROKAR_LIPOPROTEIN"/>
    <property type="match status" value="1"/>
</dbReference>
<proteinExistence type="predicted"/>
<protein>
    <recommendedName>
        <fullName evidence="3">Lipoprotein</fullName>
    </recommendedName>
</protein>
<keyword evidence="2" id="KW-1185">Reference proteome</keyword>
<dbReference type="Proteomes" id="UP000294937">
    <property type="component" value="Unassembled WGS sequence"/>
</dbReference>
<reference evidence="1 2" key="1">
    <citation type="submission" date="2019-03" db="EMBL/GenBank/DDBJ databases">
        <title>Genomic Encyclopedia of Type Strains, Phase IV (KMG-IV): sequencing the most valuable type-strain genomes for metagenomic binning, comparative biology and taxonomic classification.</title>
        <authorList>
            <person name="Goeker M."/>
        </authorList>
    </citation>
    <scope>NUCLEOTIDE SEQUENCE [LARGE SCALE GENOMIC DNA]</scope>
    <source>
        <strain evidence="1 2">DSM 45707</strain>
    </source>
</reference>
<evidence type="ECO:0000313" key="2">
    <source>
        <dbReference type="Proteomes" id="UP000294937"/>
    </source>
</evidence>
<comment type="caution">
    <text evidence="1">The sequence shown here is derived from an EMBL/GenBank/DDBJ whole genome shotgun (WGS) entry which is preliminary data.</text>
</comment>
<accession>A0A4R3LC04</accession>
<sequence>MINNWSKGFFVFLLVVGLLVGCSSEEEVEADVKGQDHTVAGNEPQVTMKEKVHLLQLTNDEEKLYQSFKQGYNNQVLKDATPITVMKLYLHAVQQKDYGTEYELYIDDPEHISWSKEQHLQDASSKDEPLLDPYNKEMEVEFVQMDETSGNVSYPREDESGKGSFGLIKNQQGIWKVRFMPEQ</sequence>
<dbReference type="EMBL" id="SMAG01000003">
    <property type="protein sequence ID" value="TCS95046.1"/>
    <property type="molecule type" value="Genomic_DNA"/>
</dbReference>
<evidence type="ECO:0000313" key="1">
    <source>
        <dbReference type="EMBL" id="TCS95046.1"/>
    </source>
</evidence>
<evidence type="ECO:0008006" key="3">
    <source>
        <dbReference type="Google" id="ProtNLM"/>
    </source>
</evidence>
<name>A0A4R3LC04_9BACL</name>
<dbReference type="AlphaFoldDB" id="A0A4R3LC04"/>